<name>A0A6A7K6G4_9FIRM</name>
<dbReference type="NCBIfam" id="TIGR02893">
    <property type="entry name" value="spore_yabQ"/>
    <property type="match status" value="1"/>
</dbReference>
<feature type="transmembrane region" description="Helical" evidence="1">
    <location>
        <begin position="100"/>
        <end position="120"/>
    </location>
</feature>
<sequence length="155" mass="18332">MYENIYLQLYVFLYTLYGGIIIGIVYDVVDVLISGNIIKRRSITDLLFWAVAFTIVIGLLFYVNNITFRSYVLIGFALGWFLYFLTLSKLFRKIFIIIKNILKLVIGKVVAVLNIIFFPFKKLLGKKRRVDLCLKKIYTKIYNDFQKYKTYLFKS</sequence>
<keyword evidence="3" id="KW-1185">Reference proteome</keyword>
<protein>
    <recommendedName>
        <fullName evidence="4">Spore cortex biosynthesis protein YabQ</fullName>
    </recommendedName>
</protein>
<reference evidence="2 3" key="1">
    <citation type="submission" date="2019-10" db="EMBL/GenBank/DDBJ databases">
        <title>Alkalibaculum tamaniensis sp.nov., a new alkaliphilic acetogen, isolated on methoxylated aromatics from a mud volcano.</title>
        <authorList>
            <person name="Khomyakova M.A."/>
            <person name="Merkel A.Y."/>
            <person name="Bonch-Osmolovskaya E.A."/>
            <person name="Slobodkin A.I."/>
        </authorList>
    </citation>
    <scope>NUCLEOTIDE SEQUENCE [LARGE SCALE GENOMIC DNA]</scope>
    <source>
        <strain evidence="2 3">M08DMB</strain>
    </source>
</reference>
<comment type="caution">
    <text evidence="2">The sequence shown here is derived from an EMBL/GenBank/DDBJ whole genome shotgun (WGS) entry which is preliminary data.</text>
</comment>
<feature type="transmembrane region" description="Helical" evidence="1">
    <location>
        <begin position="46"/>
        <end position="64"/>
    </location>
</feature>
<dbReference type="EMBL" id="WHNX01000005">
    <property type="protein sequence ID" value="MPW24931.1"/>
    <property type="molecule type" value="Genomic_DNA"/>
</dbReference>
<evidence type="ECO:0000313" key="3">
    <source>
        <dbReference type="Proteomes" id="UP000440004"/>
    </source>
</evidence>
<dbReference type="AlphaFoldDB" id="A0A6A7K6G4"/>
<feature type="transmembrane region" description="Helical" evidence="1">
    <location>
        <begin position="12"/>
        <end position="34"/>
    </location>
</feature>
<proteinExistence type="predicted"/>
<accession>A0A6A7K6G4</accession>
<evidence type="ECO:0000256" key="1">
    <source>
        <dbReference type="SAM" id="Phobius"/>
    </source>
</evidence>
<keyword evidence="1" id="KW-0472">Membrane</keyword>
<keyword evidence="1" id="KW-0812">Transmembrane</keyword>
<dbReference type="Proteomes" id="UP000440004">
    <property type="component" value="Unassembled WGS sequence"/>
</dbReference>
<organism evidence="2 3">
    <name type="scientific">Alkalibaculum sporogenes</name>
    <dbReference type="NCBI Taxonomy" id="2655001"/>
    <lineage>
        <taxon>Bacteria</taxon>
        <taxon>Bacillati</taxon>
        <taxon>Bacillota</taxon>
        <taxon>Clostridia</taxon>
        <taxon>Eubacteriales</taxon>
        <taxon>Eubacteriaceae</taxon>
        <taxon>Alkalibaculum</taxon>
    </lineage>
</organism>
<keyword evidence="1" id="KW-1133">Transmembrane helix</keyword>
<dbReference type="Pfam" id="PF09578">
    <property type="entry name" value="Spore_YabQ"/>
    <property type="match status" value="1"/>
</dbReference>
<feature type="transmembrane region" description="Helical" evidence="1">
    <location>
        <begin position="70"/>
        <end position="88"/>
    </location>
</feature>
<gene>
    <name evidence="2" type="ORF">GC105_03905</name>
</gene>
<dbReference type="RefSeq" id="WP_152801931.1">
    <property type="nucleotide sequence ID" value="NZ_WHNX01000005.1"/>
</dbReference>
<evidence type="ECO:0000313" key="2">
    <source>
        <dbReference type="EMBL" id="MPW24931.1"/>
    </source>
</evidence>
<dbReference type="InterPro" id="IPR019074">
    <property type="entry name" value="YabQ"/>
</dbReference>
<evidence type="ECO:0008006" key="4">
    <source>
        <dbReference type="Google" id="ProtNLM"/>
    </source>
</evidence>